<evidence type="ECO:0000256" key="1">
    <source>
        <dbReference type="SAM" id="SignalP"/>
    </source>
</evidence>
<evidence type="ECO:0000313" key="2">
    <source>
        <dbReference type="EMBL" id="PTX42569.1"/>
    </source>
</evidence>
<dbReference type="EMBL" id="QBKQ01000003">
    <property type="protein sequence ID" value="PTX42569.1"/>
    <property type="molecule type" value="Genomic_DNA"/>
</dbReference>
<proteinExistence type="predicted"/>
<feature type="signal peptide" evidence="1">
    <location>
        <begin position="1"/>
        <end position="22"/>
    </location>
</feature>
<dbReference type="PROSITE" id="PS51257">
    <property type="entry name" value="PROKAR_LIPOPROTEIN"/>
    <property type="match status" value="1"/>
</dbReference>
<reference evidence="2 3" key="1">
    <citation type="submission" date="2018-04" db="EMBL/GenBank/DDBJ databases">
        <title>Genomic Encyclopedia of Archaeal and Bacterial Type Strains, Phase II (KMG-II): from individual species to whole genera.</title>
        <authorList>
            <person name="Goeker M."/>
        </authorList>
    </citation>
    <scope>NUCLEOTIDE SEQUENCE [LARGE SCALE GENOMIC DNA]</scope>
    <source>
        <strain evidence="2 3">DSM 23082</strain>
    </source>
</reference>
<dbReference type="AlphaFoldDB" id="A0A2T6AFJ7"/>
<dbReference type="Gene3D" id="1.10.390.10">
    <property type="entry name" value="Neutral Protease Domain 2"/>
    <property type="match status" value="1"/>
</dbReference>
<keyword evidence="3" id="KW-1185">Reference proteome</keyword>
<dbReference type="InterPro" id="IPR027268">
    <property type="entry name" value="Peptidase_M4/M1_CTD_sf"/>
</dbReference>
<gene>
    <name evidence="2" type="ORF">C8P64_2999</name>
</gene>
<evidence type="ECO:0000313" key="3">
    <source>
        <dbReference type="Proteomes" id="UP000244174"/>
    </source>
</evidence>
<evidence type="ECO:0008006" key="4">
    <source>
        <dbReference type="Google" id="ProtNLM"/>
    </source>
</evidence>
<keyword evidence="1" id="KW-0732">Signal</keyword>
<dbReference type="SUPFAM" id="SSF55486">
    <property type="entry name" value="Metalloproteases ('zincins'), catalytic domain"/>
    <property type="match status" value="1"/>
</dbReference>
<organism evidence="2 3">
    <name type="scientific">Christiangramia gaetbulicola</name>
    <dbReference type="NCBI Taxonomy" id="703340"/>
    <lineage>
        <taxon>Bacteria</taxon>
        <taxon>Pseudomonadati</taxon>
        <taxon>Bacteroidota</taxon>
        <taxon>Flavobacteriia</taxon>
        <taxon>Flavobacteriales</taxon>
        <taxon>Flavobacteriaceae</taxon>
        <taxon>Christiangramia</taxon>
    </lineage>
</organism>
<comment type="caution">
    <text evidence="2">The sequence shown here is derived from an EMBL/GenBank/DDBJ whole genome shotgun (WGS) entry which is preliminary data.</text>
</comment>
<sequence length="936" mass="109816">MKHLQFFLIFLFFSGCLSSQNAIDVSARLIDSTHTISIDQKIKFVNTENRELVTIYLNDWNNAFSTKTSALAKRFAEDYARRFHFAKDHERGHTTIHSIKENGNSDLDWDRPGNVVDLLRIKLQKPLKPGDSINLNLSYDLKIPDDKFTRYGRDNEGNYKLRYWYMVPAPLDNGWKLYSHKDLGMQYVKPYSIKLKIDIPTEYYAASALNLRRTQTRQGFKTINFEGEQRVDSELYITRSFIFESISTNGNQVITNIKDEDIQFDIKNTLLERTVGFLEDRLGEYPHKNIFITQEDYLNSPIYGLNQLPSFIRPFPDGFQYDIKLFKTITAHYLKNTIFINPRQEKWVTDAIMVSLMMDYVDTYYPNMKLIGSLSKIIGIRWFHLADLEFNDQYQFLYMNMARLNLDQPLTTSQDSLVKFNKNIANAYKAGVGLKYLEEFLGDESVSESISEFYKKYKLKRVTDEDFAEILQKNATKDISWFFDDYVNTNKKIDFKIKDVEKLGDSLKVTIQNRRDNNMPVSLYGLKDGKEVYKTWVENVRDTLSVTIPKDDIERLALNYNQEIPEFNQRNNYAGVTKLLDKPIQFRLLQDVEDPRYHQVFFMPEFDYNLYDGVSIGPKLYNKTILSRTFNFAISPKYGFTSETLVGSASIYNAHQFENKELYGIYYGIGGTRFSYGYDLFYEKFTPFLTFSFRNSYLRSNERQRLLLRNVNVRRDQNPEAPLLQPDYNVFNVNYSYSNPNFLKHLTASFDYQLSDKFSKVAITAEYRKLFTNNRQINLRFFSGAFLYNDARSNDYFSFALDRPTDYMFDYNYYGRSQGSGLFSQQIIVAEGGFKSQLQPEYANEWIATVNASTNIWNWIYAYGDVGVVKNKGESGELLFDSGVRVSLVQDYFELFFPVYSSLGWEVGQPDYDQRVRFIVALDLNTLIRLFTRRWY</sequence>
<dbReference type="Proteomes" id="UP000244174">
    <property type="component" value="Unassembled WGS sequence"/>
</dbReference>
<dbReference type="RefSeq" id="WP_245889710.1">
    <property type="nucleotide sequence ID" value="NZ_QBKQ01000003.1"/>
</dbReference>
<accession>A0A2T6AFJ7</accession>
<feature type="chain" id="PRO_5015576260" description="Metalloprotease" evidence="1">
    <location>
        <begin position="23"/>
        <end position="936"/>
    </location>
</feature>
<name>A0A2T6AFJ7_9FLAO</name>
<protein>
    <recommendedName>
        <fullName evidence="4">Metalloprotease</fullName>
    </recommendedName>
</protein>